<evidence type="ECO:0000256" key="2">
    <source>
        <dbReference type="SAM" id="Phobius"/>
    </source>
</evidence>
<evidence type="ECO:0000259" key="4">
    <source>
        <dbReference type="Pfam" id="PF25954"/>
    </source>
</evidence>
<evidence type="ECO:0000313" key="5">
    <source>
        <dbReference type="EMBL" id="MFC5516221.1"/>
    </source>
</evidence>
<dbReference type="Gene3D" id="2.40.30.170">
    <property type="match status" value="1"/>
</dbReference>
<dbReference type="Gene3D" id="2.40.50.100">
    <property type="match status" value="1"/>
</dbReference>
<protein>
    <submittedName>
        <fullName evidence="5">Efflux RND transporter periplasmic adaptor subunit</fullName>
    </submittedName>
</protein>
<dbReference type="RefSeq" id="WP_266341575.1">
    <property type="nucleotide sequence ID" value="NZ_JAPKNH010000001.1"/>
</dbReference>
<dbReference type="PANTHER" id="PTHR30469:SF11">
    <property type="entry name" value="BLL4320 PROTEIN"/>
    <property type="match status" value="1"/>
</dbReference>
<dbReference type="Gene3D" id="1.10.287.470">
    <property type="entry name" value="Helix hairpin bin"/>
    <property type="match status" value="1"/>
</dbReference>
<reference evidence="6" key="1">
    <citation type="journal article" date="2019" name="Int. J. Syst. Evol. Microbiol.">
        <title>The Global Catalogue of Microorganisms (GCM) 10K type strain sequencing project: providing services to taxonomists for standard genome sequencing and annotation.</title>
        <authorList>
            <consortium name="The Broad Institute Genomics Platform"/>
            <consortium name="The Broad Institute Genome Sequencing Center for Infectious Disease"/>
            <person name="Wu L."/>
            <person name="Ma J."/>
        </authorList>
    </citation>
    <scope>NUCLEOTIDE SEQUENCE [LARGE SCALE GENOMIC DNA]</scope>
    <source>
        <strain evidence="6">KACC 12633</strain>
    </source>
</reference>
<dbReference type="PANTHER" id="PTHR30469">
    <property type="entry name" value="MULTIDRUG RESISTANCE PROTEIN MDTA"/>
    <property type="match status" value="1"/>
</dbReference>
<keyword evidence="2" id="KW-0472">Membrane</keyword>
<keyword evidence="6" id="KW-1185">Reference proteome</keyword>
<feature type="transmembrane region" description="Helical" evidence="2">
    <location>
        <begin position="12"/>
        <end position="29"/>
    </location>
</feature>
<dbReference type="Pfam" id="PF25917">
    <property type="entry name" value="BSH_RND"/>
    <property type="match status" value="1"/>
</dbReference>
<feature type="domain" description="Multidrug resistance protein MdtA-like barrel-sandwich hybrid" evidence="3">
    <location>
        <begin position="83"/>
        <end position="203"/>
    </location>
</feature>
<feature type="domain" description="CusB-like beta-barrel" evidence="4">
    <location>
        <begin position="217"/>
        <end position="291"/>
    </location>
</feature>
<sequence>MTGLIMPLWKQLLLCAVVVILAAGGWYAFQHRDSLGGGATASGGPGGGRTGGGGPTLVVTEAVGSEVESDQVRSVGTVKVPRSIRIYPQVSAIVTEVMFKAGDKVVKDQALIHLDEADQRVALDLANVALKDAQSALDRAQKLSASRNLALSALEDAQSVERKAQIAVLGAQIALDRRTITAPFDGVVGLSDLAVGDFVTSSTVVTTLDDVSTLLVSFVVPERYAGRVAEGQAVTATAASRPDATINGKVTSIDTRIDATARTLKVEASLDAEAANAIGVKPGMSVVVSLGFEGQTRMAISALSIQWDRAGSYIWTVVDDIAKRMPITVLERQSGRVLVSGDLKAGDKVVVEGLQRLREGAKVAEFAAAAVGAKAPATEAGS</sequence>
<dbReference type="Proteomes" id="UP001596150">
    <property type="component" value="Unassembled WGS sequence"/>
</dbReference>
<dbReference type="EMBL" id="JBHSML010000003">
    <property type="protein sequence ID" value="MFC5516221.1"/>
    <property type="molecule type" value="Genomic_DNA"/>
</dbReference>
<keyword evidence="2" id="KW-0812">Transmembrane</keyword>
<proteinExistence type="inferred from homology"/>
<dbReference type="Gene3D" id="2.40.420.20">
    <property type="match status" value="1"/>
</dbReference>
<keyword evidence="2" id="KW-1133">Transmembrane helix</keyword>
<dbReference type="InterPro" id="IPR058625">
    <property type="entry name" value="MdtA-like_BSH"/>
</dbReference>
<evidence type="ECO:0000256" key="1">
    <source>
        <dbReference type="ARBA" id="ARBA00009477"/>
    </source>
</evidence>
<dbReference type="InterPro" id="IPR006143">
    <property type="entry name" value="RND_pump_MFP"/>
</dbReference>
<name>A0ABW0PVJ7_9HYPH</name>
<dbReference type="InterPro" id="IPR058792">
    <property type="entry name" value="Beta-barrel_RND_2"/>
</dbReference>
<evidence type="ECO:0000313" key="6">
    <source>
        <dbReference type="Proteomes" id="UP001596150"/>
    </source>
</evidence>
<comment type="caution">
    <text evidence="5">The sequence shown here is derived from an EMBL/GenBank/DDBJ whole genome shotgun (WGS) entry which is preliminary data.</text>
</comment>
<dbReference type="Pfam" id="PF25954">
    <property type="entry name" value="Beta-barrel_RND_2"/>
    <property type="match status" value="1"/>
</dbReference>
<dbReference type="SUPFAM" id="SSF111369">
    <property type="entry name" value="HlyD-like secretion proteins"/>
    <property type="match status" value="1"/>
</dbReference>
<evidence type="ECO:0000259" key="3">
    <source>
        <dbReference type="Pfam" id="PF25917"/>
    </source>
</evidence>
<gene>
    <name evidence="5" type="ORF">ACFPP9_10605</name>
</gene>
<comment type="similarity">
    <text evidence="1">Belongs to the membrane fusion protein (MFP) (TC 8.A.1) family.</text>
</comment>
<accession>A0ABW0PVJ7</accession>
<dbReference type="NCBIfam" id="TIGR01730">
    <property type="entry name" value="RND_mfp"/>
    <property type="match status" value="1"/>
</dbReference>
<organism evidence="5 6">
    <name type="scientific">Kaistia terrae</name>
    <dbReference type="NCBI Taxonomy" id="537017"/>
    <lineage>
        <taxon>Bacteria</taxon>
        <taxon>Pseudomonadati</taxon>
        <taxon>Pseudomonadota</taxon>
        <taxon>Alphaproteobacteria</taxon>
        <taxon>Hyphomicrobiales</taxon>
        <taxon>Kaistiaceae</taxon>
        <taxon>Kaistia</taxon>
    </lineage>
</organism>